<dbReference type="RefSeq" id="WP_065412289.1">
    <property type="nucleotide sequence ID" value="NZ_MAYT01000032.1"/>
</dbReference>
<gene>
    <name evidence="2" type="ORF">A8F95_17180</name>
</gene>
<feature type="transmembrane region" description="Helical" evidence="1">
    <location>
        <begin position="71"/>
        <end position="90"/>
    </location>
</feature>
<keyword evidence="1" id="KW-0812">Transmembrane</keyword>
<name>A0A1B9AAQ3_9BACI</name>
<keyword evidence="1" id="KW-1133">Transmembrane helix</keyword>
<feature type="transmembrane region" description="Helical" evidence="1">
    <location>
        <begin position="7"/>
        <end position="31"/>
    </location>
</feature>
<dbReference type="EMBL" id="MAYT01000032">
    <property type="protein sequence ID" value="OCA80841.1"/>
    <property type="molecule type" value="Genomic_DNA"/>
</dbReference>
<evidence type="ECO:0000256" key="1">
    <source>
        <dbReference type="SAM" id="Phobius"/>
    </source>
</evidence>
<reference evidence="3" key="1">
    <citation type="submission" date="2016-05" db="EMBL/GenBank/DDBJ databases">
        <authorList>
            <person name="Liu B."/>
            <person name="Wang J."/>
            <person name="Zhu Y."/>
            <person name="Liu G."/>
            <person name="Chen Q."/>
            <person name="Chen Z."/>
            <person name="Lan J."/>
            <person name="Che J."/>
            <person name="Ge C."/>
            <person name="Shi H."/>
            <person name="Pan Z."/>
            <person name="Liu X."/>
        </authorList>
    </citation>
    <scope>NUCLEOTIDE SEQUENCE [LARGE SCALE GENOMIC DNA]</scope>
    <source>
        <strain evidence="3">FJAT-27215</strain>
    </source>
</reference>
<organism evidence="2 3">
    <name type="scientific">Pseudobacillus wudalianchiensis</name>
    <dbReference type="NCBI Taxonomy" id="1743143"/>
    <lineage>
        <taxon>Bacteria</taxon>
        <taxon>Bacillati</taxon>
        <taxon>Bacillota</taxon>
        <taxon>Bacilli</taxon>
        <taxon>Bacillales</taxon>
        <taxon>Bacillaceae</taxon>
        <taxon>Pseudobacillus</taxon>
    </lineage>
</organism>
<protein>
    <submittedName>
        <fullName evidence="2">Uncharacterized protein</fullName>
    </submittedName>
</protein>
<evidence type="ECO:0000313" key="2">
    <source>
        <dbReference type="EMBL" id="OCA80841.1"/>
    </source>
</evidence>
<sequence>MNKVLFWLSWGLAFLIINLSTLPIAAFILYGPEDEAGVFSTPFIRVVGLFFIINLITLQMFIAGRKENKRGFAVGLSIAVLQVAGIIIFMSTISTTAVLFVMLVLVIAAVLLVKEIRRRAYY</sequence>
<feature type="transmembrane region" description="Helical" evidence="1">
    <location>
        <begin position="96"/>
        <end position="113"/>
    </location>
</feature>
<keyword evidence="1" id="KW-0472">Membrane</keyword>
<accession>A0A1B9AAQ3</accession>
<feature type="transmembrane region" description="Helical" evidence="1">
    <location>
        <begin position="43"/>
        <end position="64"/>
    </location>
</feature>
<comment type="caution">
    <text evidence="2">The sequence shown here is derived from an EMBL/GenBank/DDBJ whole genome shotgun (WGS) entry which is preliminary data.</text>
</comment>
<keyword evidence="3" id="KW-1185">Reference proteome</keyword>
<evidence type="ECO:0000313" key="3">
    <source>
        <dbReference type="Proteomes" id="UP000092578"/>
    </source>
</evidence>
<proteinExistence type="predicted"/>
<dbReference type="AlphaFoldDB" id="A0A1B9AAQ3"/>
<dbReference type="Proteomes" id="UP000092578">
    <property type="component" value="Unassembled WGS sequence"/>
</dbReference>